<dbReference type="AlphaFoldDB" id="A0A371FKY5"/>
<evidence type="ECO:0000256" key="1">
    <source>
        <dbReference type="SAM" id="MobiDB-lite"/>
    </source>
</evidence>
<proteinExistence type="predicted"/>
<name>A0A371FKY5_MUCPR</name>
<comment type="caution">
    <text evidence="2">The sequence shown here is derived from an EMBL/GenBank/DDBJ whole genome shotgun (WGS) entry which is preliminary data.</text>
</comment>
<dbReference type="Proteomes" id="UP000257109">
    <property type="component" value="Unassembled WGS sequence"/>
</dbReference>
<accession>A0A371FKY5</accession>
<sequence length="85" mass="9722">MTKSAYTEAKTLDADLPRASSRGWLKIESAAELVATKWWMSDARDQSRRTRPRPDSPTLHASTDSPSERGLPAEFKHINKRRKRN</sequence>
<feature type="compositionally biased region" description="Basic and acidic residues" evidence="1">
    <location>
        <begin position="42"/>
        <end position="54"/>
    </location>
</feature>
<protein>
    <submittedName>
        <fullName evidence="2">Uncharacterized protein</fullName>
    </submittedName>
</protein>
<evidence type="ECO:0000313" key="3">
    <source>
        <dbReference type="Proteomes" id="UP000257109"/>
    </source>
</evidence>
<evidence type="ECO:0000313" key="2">
    <source>
        <dbReference type="EMBL" id="RDX78956.1"/>
    </source>
</evidence>
<organism evidence="2 3">
    <name type="scientific">Mucuna pruriens</name>
    <name type="common">Velvet bean</name>
    <name type="synonym">Dolichos pruriens</name>
    <dbReference type="NCBI Taxonomy" id="157652"/>
    <lineage>
        <taxon>Eukaryota</taxon>
        <taxon>Viridiplantae</taxon>
        <taxon>Streptophyta</taxon>
        <taxon>Embryophyta</taxon>
        <taxon>Tracheophyta</taxon>
        <taxon>Spermatophyta</taxon>
        <taxon>Magnoliopsida</taxon>
        <taxon>eudicotyledons</taxon>
        <taxon>Gunneridae</taxon>
        <taxon>Pentapetalae</taxon>
        <taxon>rosids</taxon>
        <taxon>fabids</taxon>
        <taxon>Fabales</taxon>
        <taxon>Fabaceae</taxon>
        <taxon>Papilionoideae</taxon>
        <taxon>50 kb inversion clade</taxon>
        <taxon>NPAAA clade</taxon>
        <taxon>indigoferoid/millettioid clade</taxon>
        <taxon>Phaseoleae</taxon>
        <taxon>Mucuna</taxon>
    </lineage>
</organism>
<keyword evidence="3" id="KW-1185">Reference proteome</keyword>
<reference evidence="2" key="1">
    <citation type="submission" date="2018-05" db="EMBL/GenBank/DDBJ databases">
        <title>Draft genome of Mucuna pruriens seed.</title>
        <authorList>
            <person name="Nnadi N.E."/>
            <person name="Vos R."/>
            <person name="Hasami M.H."/>
            <person name="Devisetty U.K."/>
            <person name="Aguiy J.C."/>
        </authorList>
    </citation>
    <scope>NUCLEOTIDE SEQUENCE [LARGE SCALE GENOMIC DNA]</scope>
    <source>
        <strain evidence="2">JCA_2017</strain>
    </source>
</reference>
<feature type="non-terminal residue" evidence="2">
    <location>
        <position position="1"/>
    </location>
</feature>
<gene>
    <name evidence="2" type="ORF">CR513_40686</name>
</gene>
<dbReference type="EMBL" id="QJKJ01008687">
    <property type="protein sequence ID" value="RDX78956.1"/>
    <property type="molecule type" value="Genomic_DNA"/>
</dbReference>
<feature type="region of interest" description="Disordered" evidence="1">
    <location>
        <begin position="41"/>
        <end position="85"/>
    </location>
</feature>